<reference evidence="8" key="1">
    <citation type="submission" date="2021-06" db="EMBL/GenBank/DDBJ databases">
        <authorList>
            <person name="Hodson N. C."/>
            <person name="Mongue J. A."/>
            <person name="Jaron S. K."/>
        </authorList>
    </citation>
    <scope>NUCLEOTIDE SEQUENCE</scope>
</reference>
<accession>A0A8J2NXW0</accession>
<comment type="similarity">
    <text evidence="6">Belongs to the beta-class carbonic anhydrase family.</text>
</comment>
<organism evidence="8 9">
    <name type="scientific">Allacma fusca</name>
    <dbReference type="NCBI Taxonomy" id="39272"/>
    <lineage>
        <taxon>Eukaryota</taxon>
        <taxon>Metazoa</taxon>
        <taxon>Ecdysozoa</taxon>
        <taxon>Arthropoda</taxon>
        <taxon>Hexapoda</taxon>
        <taxon>Collembola</taxon>
        <taxon>Symphypleona</taxon>
        <taxon>Sminthuridae</taxon>
        <taxon>Allacma</taxon>
    </lineage>
</organism>
<keyword evidence="7" id="KW-0732">Signal</keyword>
<evidence type="ECO:0000256" key="4">
    <source>
        <dbReference type="ARBA" id="ARBA00048348"/>
    </source>
</evidence>
<gene>
    <name evidence="8" type="ORF">AFUS01_LOCUS19195</name>
</gene>
<evidence type="ECO:0000256" key="6">
    <source>
        <dbReference type="RuleBase" id="RU003956"/>
    </source>
</evidence>
<dbReference type="EMBL" id="CAJVCH010196617">
    <property type="protein sequence ID" value="CAG7730563.1"/>
    <property type="molecule type" value="Genomic_DNA"/>
</dbReference>
<evidence type="ECO:0000256" key="5">
    <source>
        <dbReference type="PIRSR" id="PIRSR601765-1"/>
    </source>
</evidence>
<dbReference type="PANTHER" id="PTHR11002:SF76">
    <property type="entry name" value="CARBONIC ANHYDRASE"/>
    <property type="match status" value="1"/>
</dbReference>
<keyword evidence="5" id="KW-0479">Metal-binding</keyword>
<dbReference type="GO" id="GO:0008270">
    <property type="term" value="F:zinc ion binding"/>
    <property type="evidence" value="ECO:0007669"/>
    <property type="project" value="UniProtKB-UniRule"/>
</dbReference>
<dbReference type="PANTHER" id="PTHR11002">
    <property type="entry name" value="CARBONIC ANHYDRASE"/>
    <property type="match status" value="1"/>
</dbReference>
<proteinExistence type="inferred from homology"/>
<feature type="binding site" evidence="5">
    <location>
        <position position="129"/>
    </location>
    <ligand>
        <name>Zn(2+)</name>
        <dbReference type="ChEBI" id="CHEBI:29105"/>
    </ligand>
</feature>
<feature type="binding site" evidence="5">
    <location>
        <position position="65"/>
    </location>
    <ligand>
        <name>Zn(2+)</name>
        <dbReference type="ChEBI" id="CHEBI:29105"/>
    </ligand>
</feature>
<keyword evidence="3 6" id="KW-0456">Lyase</keyword>
<evidence type="ECO:0000256" key="3">
    <source>
        <dbReference type="ARBA" id="ARBA00023239"/>
    </source>
</evidence>
<evidence type="ECO:0000256" key="7">
    <source>
        <dbReference type="SAM" id="SignalP"/>
    </source>
</evidence>
<dbReference type="GO" id="GO:0004089">
    <property type="term" value="F:carbonate dehydratase activity"/>
    <property type="evidence" value="ECO:0007669"/>
    <property type="project" value="UniProtKB-UniRule"/>
</dbReference>
<keyword evidence="9" id="KW-1185">Reference proteome</keyword>
<feature type="binding site" evidence="5">
    <location>
        <position position="63"/>
    </location>
    <ligand>
        <name>Zn(2+)</name>
        <dbReference type="ChEBI" id="CHEBI:29105"/>
    </ligand>
</feature>
<evidence type="ECO:0000313" key="9">
    <source>
        <dbReference type="Proteomes" id="UP000708208"/>
    </source>
</evidence>
<evidence type="ECO:0000256" key="2">
    <source>
        <dbReference type="ARBA" id="ARBA00022833"/>
    </source>
</evidence>
<comment type="function">
    <text evidence="6">Reversible hydration of carbon dioxide.</text>
</comment>
<feature type="signal peptide" evidence="7">
    <location>
        <begin position="1"/>
        <end position="17"/>
    </location>
</feature>
<dbReference type="Proteomes" id="UP000708208">
    <property type="component" value="Unassembled WGS sequence"/>
</dbReference>
<feature type="non-terminal residue" evidence="8">
    <location>
        <position position="1"/>
    </location>
</feature>
<evidence type="ECO:0000256" key="1">
    <source>
        <dbReference type="ARBA" id="ARBA00012925"/>
    </source>
</evidence>
<feature type="binding site" evidence="5">
    <location>
        <position position="126"/>
    </location>
    <ligand>
        <name>Zn(2+)</name>
        <dbReference type="ChEBI" id="CHEBI:29105"/>
    </ligand>
</feature>
<dbReference type="SMART" id="SM00947">
    <property type="entry name" value="Pro_CA"/>
    <property type="match status" value="1"/>
</dbReference>
<feature type="chain" id="PRO_5035187007" description="Carbonic anhydrase" evidence="7">
    <location>
        <begin position="18"/>
        <end position="282"/>
    </location>
</feature>
<evidence type="ECO:0000313" key="8">
    <source>
        <dbReference type="EMBL" id="CAG7730563.1"/>
    </source>
</evidence>
<protein>
    <recommendedName>
        <fullName evidence="1 6">Carbonic anhydrase</fullName>
        <ecNumber evidence="1 6">4.2.1.1</ecNumber>
    </recommendedName>
    <alternativeName>
        <fullName evidence="6">Carbonate dehydratase</fullName>
    </alternativeName>
</protein>
<dbReference type="EC" id="4.2.1.1" evidence="1 6"/>
<dbReference type="OrthoDB" id="10020193at2759"/>
<comment type="caution">
    <text evidence="8">The sequence shown here is derived from an EMBL/GenBank/DDBJ whole genome shotgun (WGS) entry which is preliminary data.</text>
</comment>
<comment type="cofactor">
    <cofactor evidence="5">
        <name>Zn(2+)</name>
        <dbReference type="ChEBI" id="CHEBI:29105"/>
    </cofactor>
    <text evidence="5">Binds 1 zinc ion per subunit.</text>
</comment>
<comment type="catalytic activity">
    <reaction evidence="4 6">
        <text>hydrogencarbonate + H(+) = CO2 + H2O</text>
        <dbReference type="Rhea" id="RHEA:10748"/>
        <dbReference type="ChEBI" id="CHEBI:15377"/>
        <dbReference type="ChEBI" id="CHEBI:15378"/>
        <dbReference type="ChEBI" id="CHEBI:16526"/>
        <dbReference type="ChEBI" id="CHEBI:17544"/>
        <dbReference type="EC" id="4.2.1.1"/>
    </reaction>
</comment>
<name>A0A8J2NXW0_9HEXA</name>
<dbReference type="Pfam" id="PF00484">
    <property type="entry name" value="Pro_CA"/>
    <property type="match status" value="1"/>
</dbReference>
<dbReference type="InterPro" id="IPR001765">
    <property type="entry name" value="Carbonic_anhydrase"/>
</dbReference>
<keyword evidence="2 5" id="KW-0862">Zinc</keyword>
<sequence length="282" mass="32502">CEVILFVIIGPFWPVYGVAEVTTEMFRIIHGVMKYREAIRQGMVQEFSAVRDHPDPKAVFFTCMDSRMIPTRFTQTHVGDMFIVRNAGNLVPHSKFFVAENTTTEPAALELGCVINKIQHVVVCGHSDCKAMNLLYTLKDEALTCPVSQKRSALTGWLCNHGLSSLEKLVTLQENGFDQPLLFEGETPLRKFVAYIDPENKFTIEDKLSQVNCLQQLQNIASYGFMRDILMQGKTFIHAMWFDIYTGDIYYFSRQKKQFVEINEENYYGLLEEVMTYYSQYD</sequence>
<dbReference type="AlphaFoldDB" id="A0A8J2NXW0"/>